<organism evidence="1 2">
    <name type="scientific">Sphingobacterium wenxiniae</name>
    <dbReference type="NCBI Taxonomy" id="683125"/>
    <lineage>
        <taxon>Bacteria</taxon>
        <taxon>Pseudomonadati</taxon>
        <taxon>Bacteroidota</taxon>
        <taxon>Sphingobacteriia</taxon>
        <taxon>Sphingobacteriales</taxon>
        <taxon>Sphingobacteriaceae</taxon>
        <taxon>Sphingobacterium</taxon>
    </lineage>
</organism>
<dbReference type="STRING" id="683125.SAMN05660206_101134"/>
<gene>
    <name evidence="1" type="ORF">SAMN05660206_101134</name>
</gene>
<name>A0A1I6NVW3_9SPHI</name>
<protein>
    <submittedName>
        <fullName evidence="1">Uncharacterized protein</fullName>
    </submittedName>
</protein>
<dbReference type="Proteomes" id="UP000198785">
    <property type="component" value="Unassembled WGS sequence"/>
</dbReference>
<reference evidence="1 2" key="1">
    <citation type="submission" date="2016-10" db="EMBL/GenBank/DDBJ databases">
        <authorList>
            <person name="de Groot N.N."/>
        </authorList>
    </citation>
    <scope>NUCLEOTIDE SEQUENCE [LARGE SCALE GENOMIC DNA]</scope>
    <source>
        <strain evidence="1 2">DSM 22789</strain>
    </source>
</reference>
<accession>A0A1I6NVW3</accession>
<proteinExistence type="predicted"/>
<sequence length="50" mass="6139">MLIFYKQKANILIVAAPKTKSKVWDMCKYYLFLHRWEFLRFQVKVINRCG</sequence>
<evidence type="ECO:0000313" key="2">
    <source>
        <dbReference type="Proteomes" id="UP000198785"/>
    </source>
</evidence>
<dbReference type="AlphaFoldDB" id="A0A1I6NVW3"/>
<keyword evidence="2" id="KW-1185">Reference proteome</keyword>
<evidence type="ECO:0000313" key="1">
    <source>
        <dbReference type="EMBL" id="SFS32102.1"/>
    </source>
</evidence>
<dbReference type="EMBL" id="FOZZ01000001">
    <property type="protein sequence ID" value="SFS32102.1"/>
    <property type="molecule type" value="Genomic_DNA"/>
</dbReference>